<dbReference type="Pfam" id="PF02107">
    <property type="entry name" value="FlgH"/>
    <property type="match status" value="1"/>
</dbReference>
<dbReference type="AlphaFoldDB" id="A0A369TB59"/>
<evidence type="ECO:0000256" key="7">
    <source>
        <dbReference type="HAMAP-Rule" id="MF_00415"/>
    </source>
</evidence>
<comment type="caution">
    <text evidence="9">The sequence shown here is derived from an EMBL/GenBank/DDBJ whole genome shotgun (WGS) entry which is preliminary data.</text>
</comment>
<organism evidence="9 10">
    <name type="scientific">Ferruginivarius sediminum</name>
    <dbReference type="NCBI Taxonomy" id="2661937"/>
    <lineage>
        <taxon>Bacteria</taxon>
        <taxon>Pseudomonadati</taxon>
        <taxon>Pseudomonadota</taxon>
        <taxon>Alphaproteobacteria</taxon>
        <taxon>Rhodospirillales</taxon>
        <taxon>Rhodospirillaceae</taxon>
        <taxon>Ferruginivarius</taxon>
    </lineage>
</organism>
<feature type="chain" id="PRO_5016867896" description="Flagellar L-ring protein" evidence="8">
    <location>
        <begin position="29"/>
        <end position="256"/>
    </location>
</feature>
<dbReference type="GO" id="GO:0071973">
    <property type="term" value="P:bacterial-type flagellum-dependent cell motility"/>
    <property type="evidence" value="ECO:0007669"/>
    <property type="project" value="InterPro"/>
</dbReference>
<keyword evidence="9" id="KW-0969">Cilium</keyword>
<keyword evidence="5 7" id="KW-0975">Bacterial flagellum</keyword>
<evidence type="ECO:0000313" key="9">
    <source>
        <dbReference type="EMBL" id="RDD62571.1"/>
    </source>
</evidence>
<dbReference type="PRINTS" id="PR01008">
    <property type="entry name" value="FLGLRINGFLGH"/>
</dbReference>
<evidence type="ECO:0000256" key="5">
    <source>
        <dbReference type="ARBA" id="ARBA00023143"/>
    </source>
</evidence>
<keyword evidence="3 7" id="KW-0732">Signal</keyword>
<dbReference type="GO" id="GO:0009279">
    <property type="term" value="C:cell outer membrane"/>
    <property type="evidence" value="ECO:0007669"/>
    <property type="project" value="UniProtKB-SubCell"/>
</dbReference>
<keyword evidence="10" id="KW-1185">Reference proteome</keyword>
<evidence type="ECO:0000256" key="6">
    <source>
        <dbReference type="ARBA" id="ARBA00023237"/>
    </source>
</evidence>
<keyword evidence="7" id="KW-0449">Lipoprotein</keyword>
<reference evidence="9 10" key="1">
    <citation type="submission" date="2018-07" db="EMBL/GenBank/DDBJ databases">
        <title>Venubactetium sediminum gen. nov., sp. nov., isolated from a marine solar saltern.</title>
        <authorList>
            <person name="Wang S."/>
        </authorList>
    </citation>
    <scope>NUCLEOTIDE SEQUENCE [LARGE SCALE GENOMIC DNA]</scope>
    <source>
        <strain evidence="9 10">WD2A32</strain>
    </source>
</reference>
<comment type="similarity">
    <text evidence="2 7">Belongs to the FlgH family.</text>
</comment>
<dbReference type="InterPro" id="IPR000527">
    <property type="entry name" value="Flag_Lring"/>
</dbReference>
<dbReference type="NCBIfam" id="NF001305">
    <property type="entry name" value="PRK00249.1-5"/>
    <property type="match status" value="1"/>
</dbReference>
<sequence length="256" mass="27816">MFTRTLSAGLTRALAVTLLAVAVSGCNALTRLEQVGSEPPQTGIENPAKMTGDRPLELPMPTPREGADERHANSLWSPGSRAFFKDQRASDVGDILTVVININDSAELSNETTRSRNAGENAALSSFLGFEGKLDKVLPNDVDPTSLVDAESDSVHTGSGEVDRTEEINLRVATMVTQVLPNGNLVIAGRQEVRVNYENRVLQLTGIIRPEDIRSTNEISHEDIAEARIAYGGQGQLSDVQQPRYGQQVYDILFPF</sequence>
<gene>
    <name evidence="7" type="primary">flgH</name>
    <name evidence="9" type="ORF">DRB17_07985</name>
</gene>
<evidence type="ECO:0000313" key="10">
    <source>
        <dbReference type="Proteomes" id="UP000253941"/>
    </source>
</evidence>
<keyword evidence="4 7" id="KW-0472">Membrane</keyword>
<dbReference type="PROSITE" id="PS51257">
    <property type="entry name" value="PROKAR_LIPOPROTEIN"/>
    <property type="match status" value="1"/>
</dbReference>
<comment type="subcellular location">
    <subcellularLocation>
        <location evidence="7">Cell outer membrane</location>
        <topology evidence="7">Lipid-anchor</topology>
    </subcellularLocation>
    <subcellularLocation>
        <location evidence="7">Bacterial flagellum basal body</location>
    </subcellularLocation>
</comment>
<comment type="subunit">
    <text evidence="7">The basal body constitutes a major portion of the flagellar organelle and consists of four rings (L,P,S, and M) mounted on a central rod.</text>
</comment>
<accession>A0A369TB59</accession>
<evidence type="ECO:0000256" key="3">
    <source>
        <dbReference type="ARBA" id="ARBA00022729"/>
    </source>
</evidence>
<keyword evidence="9" id="KW-0966">Cell projection</keyword>
<keyword evidence="9" id="KW-0282">Flagellum</keyword>
<keyword evidence="6 7" id="KW-0998">Cell outer membrane</keyword>
<feature type="signal peptide" evidence="8">
    <location>
        <begin position="1"/>
        <end position="28"/>
    </location>
</feature>
<evidence type="ECO:0000256" key="8">
    <source>
        <dbReference type="SAM" id="SignalP"/>
    </source>
</evidence>
<dbReference type="PANTHER" id="PTHR34933">
    <property type="entry name" value="FLAGELLAR L-RING PROTEIN"/>
    <property type="match status" value="1"/>
</dbReference>
<protein>
    <recommendedName>
        <fullName evidence="7">Flagellar L-ring protein</fullName>
    </recommendedName>
    <alternativeName>
        <fullName evidence="7">Basal body L-ring protein</fullName>
    </alternativeName>
</protein>
<dbReference type="GO" id="GO:0009427">
    <property type="term" value="C:bacterial-type flagellum basal body, distal rod, L ring"/>
    <property type="evidence" value="ECO:0007669"/>
    <property type="project" value="InterPro"/>
</dbReference>
<evidence type="ECO:0000256" key="1">
    <source>
        <dbReference type="ARBA" id="ARBA00002591"/>
    </source>
</evidence>
<dbReference type="PANTHER" id="PTHR34933:SF1">
    <property type="entry name" value="FLAGELLAR L-RING PROTEIN"/>
    <property type="match status" value="1"/>
</dbReference>
<dbReference type="EMBL" id="QPMH01000005">
    <property type="protein sequence ID" value="RDD62571.1"/>
    <property type="molecule type" value="Genomic_DNA"/>
</dbReference>
<dbReference type="RefSeq" id="WP_114581667.1">
    <property type="nucleotide sequence ID" value="NZ_QPMH01000005.1"/>
</dbReference>
<comment type="function">
    <text evidence="1 7">Assembles around the rod to form the L-ring and probably protects the motor/basal body from shearing forces during rotation.</text>
</comment>
<dbReference type="Proteomes" id="UP000253941">
    <property type="component" value="Unassembled WGS sequence"/>
</dbReference>
<proteinExistence type="inferred from homology"/>
<dbReference type="HAMAP" id="MF_00415">
    <property type="entry name" value="FlgH"/>
    <property type="match status" value="1"/>
</dbReference>
<evidence type="ECO:0000256" key="2">
    <source>
        <dbReference type="ARBA" id="ARBA00006929"/>
    </source>
</evidence>
<evidence type="ECO:0000256" key="4">
    <source>
        <dbReference type="ARBA" id="ARBA00023136"/>
    </source>
</evidence>
<name>A0A369TB59_9PROT</name>
<dbReference type="GO" id="GO:0003774">
    <property type="term" value="F:cytoskeletal motor activity"/>
    <property type="evidence" value="ECO:0007669"/>
    <property type="project" value="InterPro"/>
</dbReference>